<sequence length="233" mass="25890">MKVLGVIPARGGSKGIPRKNLADVCGRPLIAWTIEQALAAESLDSVVLSTDDPEIADVGRRLGVEVPFLRPDELAQDSTPTIDVLVHLCQALQKDAKVYDAICLLQPTSPQRPGNLIDQCIERFSRSDADSLITVVRVPHQHNPHWVYWMNEGQSMELSTGGVEPIPRRQLLPDAFIRDGRVYLTKTQVIMQRRSLYGDHVVGFEAEPGINIDTMQDLESFRRVAESGQNSSR</sequence>
<dbReference type="AlphaFoldDB" id="A0A5C6AGV5"/>
<proteinExistence type="predicted"/>
<dbReference type="GO" id="GO:0008781">
    <property type="term" value="F:N-acylneuraminate cytidylyltransferase activity"/>
    <property type="evidence" value="ECO:0007669"/>
    <property type="project" value="TreeGrafter"/>
</dbReference>
<keyword evidence="2" id="KW-1185">Reference proteome</keyword>
<keyword evidence="1" id="KW-0548">Nucleotidyltransferase</keyword>
<dbReference type="InterPro" id="IPR029044">
    <property type="entry name" value="Nucleotide-diphossugar_trans"/>
</dbReference>
<dbReference type="SUPFAM" id="SSF53448">
    <property type="entry name" value="Nucleotide-diphospho-sugar transferases"/>
    <property type="match status" value="1"/>
</dbReference>
<dbReference type="PANTHER" id="PTHR21485:SF6">
    <property type="entry name" value="N-ACYLNEURAMINATE CYTIDYLYLTRANSFERASE-RELATED"/>
    <property type="match status" value="1"/>
</dbReference>
<evidence type="ECO:0000313" key="2">
    <source>
        <dbReference type="Proteomes" id="UP000320176"/>
    </source>
</evidence>
<name>A0A5C6AGV5_9BACT</name>
<dbReference type="OrthoDB" id="9805604at2"/>
<comment type="caution">
    <text evidence="1">The sequence shown here is derived from an EMBL/GenBank/DDBJ whole genome shotgun (WGS) entry which is preliminary data.</text>
</comment>
<keyword evidence="1" id="KW-0808">Transferase</keyword>
<dbReference type="EC" id="2.7.7.82" evidence="1"/>
<dbReference type="InterPro" id="IPR003329">
    <property type="entry name" value="Cytidylyl_trans"/>
</dbReference>
<dbReference type="Pfam" id="PF02348">
    <property type="entry name" value="CTP_transf_3"/>
    <property type="match status" value="1"/>
</dbReference>
<reference evidence="1 2" key="1">
    <citation type="submission" date="2019-02" db="EMBL/GenBank/DDBJ databases">
        <title>Deep-cultivation of Planctomycetes and their phenomic and genomic characterization uncovers novel biology.</title>
        <authorList>
            <person name="Wiegand S."/>
            <person name="Jogler M."/>
            <person name="Boedeker C."/>
            <person name="Pinto D."/>
            <person name="Vollmers J."/>
            <person name="Rivas-Marin E."/>
            <person name="Kohn T."/>
            <person name="Peeters S.H."/>
            <person name="Heuer A."/>
            <person name="Rast P."/>
            <person name="Oberbeckmann S."/>
            <person name="Bunk B."/>
            <person name="Jeske O."/>
            <person name="Meyerdierks A."/>
            <person name="Storesund J.E."/>
            <person name="Kallscheuer N."/>
            <person name="Luecker S."/>
            <person name="Lage O.M."/>
            <person name="Pohl T."/>
            <person name="Merkel B.J."/>
            <person name="Hornburger P."/>
            <person name="Mueller R.-W."/>
            <person name="Bruemmer F."/>
            <person name="Labrenz M."/>
            <person name="Spormann A.M."/>
            <person name="Op Den Camp H."/>
            <person name="Overmann J."/>
            <person name="Amann R."/>
            <person name="Jetten M.S.M."/>
            <person name="Mascher T."/>
            <person name="Medema M.H."/>
            <person name="Devos D.P."/>
            <person name="Kaster A.-K."/>
            <person name="Ovreas L."/>
            <person name="Rohde M."/>
            <person name="Galperin M.Y."/>
            <person name="Jogler C."/>
        </authorList>
    </citation>
    <scope>NUCLEOTIDE SEQUENCE [LARGE SCALE GENOMIC DNA]</scope>
    <source>
        <strain evidence="1 2">Pla52n</strain>
    </source>
</reference>
<protein>
    <submittedName>
        <fullName evidence="1">CMP-N,N'-diacetyllegionaminic acid synthase</fullName>
        <ecNumber evidence="1">2.7.7.82</ecNumber>
    </submittedName>
</protein>
<dbReference type="EMBL" id="SJPN01000006">
    <property type="protein sequence ID" value="TWT98636.1"/>
    <property type="molecule type" value="Genomic_DNA"/>
</dbReference>
<accession>A0A5C6AGV5</accession>
<evidence type="ECO:0000313" key="1">
    <source>
        <dbReference type="EMBL" id="TWT98636.1"/>
    </source>
</evidence>
<organism evidence="1 2">
    <name type="scientific">Stieleria varia</name>
    <dbReference type="NCBI Taxonomy" id="2528005"/>
    <lineage>
        <taxon>Bacteria</taxon>
        <taxon>Pseudomonadati</taxon>
        <taxon>Planctomycetota</taxon>
        <taxon>Planctomycetia</taxon>
        <taxon>Pirellulales</taxon>
        <taxon>Pirellulaceae</taxon>
        <taxon>Stieleria</taxon>
    </lineage>
</organism>
<dbReference type="PANTHER" id="PTHR21485">
    <property type="entry name" value="HAD SUPERFAMILY MEMBERS CMAS AND KDSC"/>
    <property type="match status" value="1"/>
</dbReference>
<dbReference type="Gene3D" id="3.90.550.10">
    <property type="entry name" value="Spore Coat Polysaccharide Biosynthesis Protein SpsA, Chain A"/>
    <property type="match status" value="1"/>
</dbReference>
<dbReference type="RefSeq" id="WP_146522169.1">
    <property type="nucleotide sequence ID" value="NZ_CP151726.1"/>
</dbReference>
<gene>
    <name evidence="1" type="primary">neuA</name>
    <name evidence="1" type="ORF">Pla52n_51530</name>
</gene>
<dbReference type="InterPro" id="IPR050793">
    <property type="entry name" value="CMP-NeuNAc_synthase"/>
</dbReference>
<dbReference type="CDD" id="cd02513">
    <property type="entry name" value="CMP-NeuAc_Synthase"/>
    <property type="match status" value="1"/>
</dbReference>
<dbReference type="Proteomes" id="UP000320176">
    <property type="component" value="Unassembled WGS sequence"/>
</dbReference>